<comment type="caution">
    <text evidence="2">The sequence shown here is derived from an EMBL/GenBank/DDBJ whole genome shotgun (WGS) entry which is preliminary data.</text>
</comment>
<dbReference type="EMBL" id="VOIH02000003">
    <property type="protein sequence ID" value="KAF3451861.1"/>
    <property type="molecule type" value="Genomic_DNA"/>
</dbReference>
<protein>
    <recommendedName>
        <fullName evidence="4">Retrotransposon gag domain-containing protein</fullName>
    </recommendedName>
</protein>
<dbReference type="AlphaFoldDB" id="A0A8K0HFN2"/>
<name>A0A8K0HFN2_9ROSA</name>
<evidence type="ECO:0000313" key="2">
    <source>
        <dbReference type="EMBL" id="KAF3451861.1"/>
    </source>
</evidence>
<keyword evidence="3" id="KW-1185">Reference proteome</keyword>
<dbReference type="Proteomes" id="UP000796880">
    <property type="component" value="Unassembled WGS sequence"/>
</dbReference>
<sequence>METILGGQQRTGGRNGEDLDSTDEYIPERRTAKPYHSGKRSITTPTGRSLVERIWQRREGEQEIGWAMGETPFVGEIHEAMIPTCIPQPKRDAVMCKVFASSLKGPALLWFSRLPSYAWILFILLAALRPNSHPVGSREGPDDLLRFTAKRRVFEDYINDLRHEGGNYGLSGCGGMQRLQTRVLRYQNFTTTWWKKPEELIADFTKARTFVVLEERRGRLAVKEGADCVSGGRRVGKGLTKTTPEWETSEPRGETAGWWMGPFRKLDCRIKPVSRPWTIHEVRWRDLNLDRRRRIMKWCVFHRWRASGGIWGIQTKLKNFKAWLFERVRFENQEKWAAKSRRNPPKTSPLEVEESFTRLAGTACGGERREDRRAYTLILLPNIGMRRRSRYRVPREDPVYDISRAHW</sequence>
<feature type="region of interest" description="Disordered" evidence="1">
    <location>
        <begin position="1"/>
        <end position="23"/>
    </location>
</feature>
<reference evidence="2" key="1">
    <citation type="submission" date="2020-03" db="EMBL/GenBank/DDBJ databases">
        <title>A high-quality chromosome-level genome assembly of a woody plant with both climbing and erect habits, Rhamnella rubrinervis.</title>
        <authorList>
            <person name="Lu Z."/>
            <person name="Yang Y."/>
            <person name="Zhu X."/>
            <person name="Sun Y."/>
        </authorList>
    </citation>
    <scope>NUCLEOTIDE SEQUENCE</scope>
    <source>
        <strain evidence="2">BYM</strain>
        <tissue evidence="2">Leaf</tissue>
    </source>
</reference>
<gene>
    <name evidence="2" type="ORF">FNV43_RR07957</name>
</gene>
<proteinExistence type="predicted"/>
<evidence type="ECO:0008006" key="4">
    <source>
        <dbReference type="Google" id="ProtNLM"/>
    </source>
</evidence>
<accession>A0A8K0HFN2</accession>
<evidence type="ECO:0000313" key="3">
    <source>
        <dbReference type="Proteomes" id="UP000796880"/>
    </source>
</evidence>
<evidence type="ECO:0000256" key="1">
    <source>
        <dbReference type="SAM" id="MobiDB-lite"/>
    </source>
</evidence>
<organism evidence="2 3">
    <name type="scientific">Rhamnella rubrinervis</name>
    <dbReference type="NCBI Taxonomy" id="2594499"/>
    <lineage>
        <taxon>Eukaryota</taxon>
        <taxon>Viridiplantae</taxon>
        <taxon>Streptophyta</taxon>
        <taxon>Embryophyta</taxon>
        <taxon>Tracheophyta</taxon>
        <taxon>Spermatophyta</taxon>
        <taxon>Magnoliopsida</taxon>
        <taxon>eudicotyledons</taxon>
        <taxon>Gunneridae</taxon>
        <taxon>Pentapetalae</taxon>
        <taxon>rosids</taxon>
        <taxon>fabids</taxon>
        <taxon>Rosales</taxon>
        <taxon>Rhamnaceae</taxon>
        <taxon>rhamnoid group</taxon>
        <taxon>Rhamneae</taxon>
        <taxon>Rhamnella</taxon>
    </lineage>
</organism>